<keyword evidence="1" id="KW-0732">Signal</keyword>
<name>A0A916WKZ5_9BURK</name>
<evidence type="ECO:0000313" key="4">
    <source>
        <dbReference type="Proteomes" id="UP000620596"/>
    </source>
</evidence>
<reference evidence="3" key="2">
    <citation type="submission" date="2020-09" db="EMBL/GenBank/DDBJ databases">
        <authorList>
            <person name="Sun Q."/>
            <person name="Zhou Y."/>
        </authorList>
    </citation>
    <scope>NUCLEOTIDE SEQUENCE</scope>
    <source>
        <strain evidence="3">CGMCC 1.15322</strain>
    </source>
</reference>
<reference evidence="3" key="1">
    <citation type="journal article" date="2014" name="Int. J. Syst. Evol. Microbiol.">
        <title>Complete genome sequence of Corynebacterium casei LMG S-19264T (=DSM 44701T), isolated from a smear-ripened cheese.</title>
        <authorList>
            <consortium name="US DOE Joint Genome Institute (JGI-PGF)"/>
            <person name="Walter F."/>
            <person name="Albersmeier A."/>
            <person name="Kalinowski J."/>
            <person name="Ruckert C."/>
        </authorList>
    </citation>
    <scope>NUCLEOTIDE SEQUENCE</scope>
    <source>
        <strain evidence="3">CGMCC 1.15322</strain>
    </source>
</reference>
<gene>
    <name evidence="3" type="ORF">GCM10011496_33750</name>
</gene>
<dbReference type="PROSITE" id="PS51352">
    <property type="entry name" value="THIOREDOXIN_2"/>
    <property type="match status" value="1"/>
</dbReference>
<feature type="signal peptide" evidence="1">
    <location>
        <begin position="1"/>
        <end position="25"/>
    </location>
</feature>
<accession>A0A916WKZ5</accession>
<dbReference type="InterPro" id="IPR036249">
    <property type="entry name" value="Thioredoxin-like_sf"/>
</dbReference>
<comment type="caution">
    <text evidence="3">The sequence shown here is derived from an EMBL/GenBank/DDBJ whole genome shotgun (WGS) entry which is preliminary data.</text>
</comment>
<organism evidence="3 4">
    <name type="scientific">Polaromonas eurypsychrophila</name>
    <dbReference type="NCBI Taxonomy" id="1614635"/>
    <lineage>
        <taxon>Bacteria</taxon>
        <taxon>Pseudomonadati</taxon>
        <taxon>Pseudomonadota</taxon>
        <taxon>Betaproteobacteria</taxon>
        <taxon>Burkholderiales</taxon>
        <taxon>Comamonadaceae</taxon>
        <taxon>Polaromonas</taxon>
    </lineage>
</organism>
<dbReference type="AlphaFoldDB" id="A0A916WKZ5"/>
<dbReference type="InterPro" id="IPR013766">
    <property type="entry name" value="Thioredoxin_domain"/>
</dbReference>
<sequence>MNTLQRRQFTAALAGGLLLPGVALAKDTALPIPVSLPGAAQTAAAKKEPLVILVSLPGCPYCEVVRRNYLLPAQRDAGLQAWQLNITDKTTPLIGFDGKATTAAAQIAAWKAGFTPTVLFLGPQGQEIAERLVGLGSNDFYGAYLDERLATARKAPGGRV</sequence>
<feature type="chain" id="PRO_5037111128" description="Thioredoxin domain-containing protein" evidence="1">
    <location>
        <begin position="26"/>
        <end position="160"/>
    </location>
</feature>
<dbReference type="EMBL" id="BMIG01000015">
    <property type="protein sequence ID" value="GGB10057.1"/>
    <property type="molecule type" value="Genomic_DNA"/>
</dbReference>
<feature type="domain" description="Thioredoxin" evidence="2">
    <location>
        <begin position="13"/>
        <end position="150"/>
    </location>
</feature>
<evidence type="ECO:0000313" key="3">
    <source>
        <dbReference type="EMBL" id="GGB10057.1"/>
    </source>
</evidence>
<dbReference type="Proteomes" id="UP000620596">
    <property type="component" value="Unassembled WGS sequence"/>
</dbReference>
<dbReference type="Gene3D" id="3.40.30.10">
    <property type="entry name" value="Glutaredoxin"/>
    <property type="match status" value="1"/>
</dbReference>
<keyword evidence="4" id="KW-1185">Reference proteome</keyword>
<dbReference type="SUPFAM" id="SSF52833">
    <property type="entry name" value="Thioredoxin-like"/>
    <property type="match status" value="1"/>
</dbReference>
<dbReference type="RefSeq" id="WP_188709684.1">
    <property type="nucleotide sequence ID" value="NZ_BMIG01000015.1"/>
</dbReference>
<protein>
    <recommendedName>
        <fullName evidence="2">Thioredoxin domain-containing protein</fullName>
    </recommendedName>
</protein>
<evidence type="ECO:0000259" key="2">
    <source>
        <dbReference type="PROSITE" id="PS51352"/>
    </source>
</evidence>
<evidence type="ECO:0000256" key="1">
    <source>
        <dbReference type="SAM" id="SignalP"/>
    </source>
</evidence>
<proteinExistence type="predicted"/>